<keyword evidence="3" id="KW-1185">Reference proteome</keyword>
<dbReference type="InterPro" id="IPR000219">
    <property type="entry name" value="DH_dom"/>
</dbReference>
<dbReference type="PROSITE" id="PS50010">
    <property type="entry name" value="DH_2"/>
    <property type="match status" value="1"/>
</dbReference>
<organism evidence="2 3">
    <name type="scientific">Ataeniobius toweri</name>
    <dbReference type="NCBI Taxonomy" id="208326"/>
    <lineage>
        <taxon>Eukaryota</taxon>
        <taxon>Metazoa</taxon>
        <taxon>Chordata</taxon>
        <taxon>Craniata</taxon>
        <taxon>Vertebrata</taxon>
        <taxon>Euteleostomi</taxon>
        <taxon>Actinopterygii</taxon>
        <taxon>Neopterygii</taxon>
        <taxon>Teleostei</taxon>
        <taxon>Neoteleostei</taxon>
        <taxon>Acanthomorphata</taxon>
        <taxon>Ovalentaria</taxon>
        <taxon>Atherinomorphae</taxon>
        <taxon>Cyprinodontiformes</taxon>
        <taxon>Goodeidae</taxon>
        <taxon>Ataeniobius</taxon>
    </lineage>
</organism>
<evidence type="ECO:0000313" key="3">
    <source>
        <dbReference type="Proteomes" id="UP001345963"/>
    </source>
</evidence>
<dbReference type="CDD" id="cd00160">
    <property type="entry name" value="RhoGEF"/>
    <property type="match status" value="1"/>
</dbReference>
<dbReference type="InterPro" id="IPR011993">
    <property type="entry name" value="PH-like_dom_sf"/>
</dbReference>
<dbReference type="Pfam" id="PF00621">
    <property type="entry name" value="RhoGEF"/>
    <property type="match status" value="1"/>
</dbReference>
<name>A0ABU7CBP8_9TELE</name>
<dbReference type="InterPro" id="IPR035899">
    <property type="entry name" value="DBL_dom_sf"/>
</dbReference>
<protein>
    <submittedName>
        <fullName evidence="2">Rho guanine nucleotide exchange factor 7</fullName>
    </submittedName>
</protein>
<comment type="caution">
    <text evidence="2">The sequence shown here is derived from an EMBL/GenBank/DDBJ whole genome shotgun (WGS) entry which is preliminary data.</text>
</comment>
<proteinExistence type="predicted"/>
<sequence>MGPHGMVWRLCLAPELKCRMRRRCEKEAVYSLGGFFLLEKTSDKQVSPKSGTLKSPPKGFDTSVISKTYYNLVLQNILETETEYSKDLQSLLTNYLRPLQNIDKLSSSDVALILANLEEISTFQQMLVQSLEESTKLPESQQRVGSFFLNLMPQMKALYVGYCSNHPSAVNVLSQHSEILGEFMEGHGSGTAGILTLTTGLSKPFMRLDKYPTLLKELERHMEENHADRPDILKCMGSFKSLSAQCQEVRKRKELELQILTESIRLWEGDDIKTLGSVIYMSQVLVQSPMSEVSTPSHHSDIVKFFL</sequence>
<dbReference type="EMBL" id="JAHUTI010081894">
    <property type="protein sequence ID" value="MED6259014.1"/>
    <property type="molecule type" value="Genomic_DNA"/>
</dbReference>
<dbReference type="Gene3D" id="1.20.900.10">
    <property type="entry name" value="Dbl homology (DH) domain"/>
    <property type="match status" value="1"/>
</dbReference>
<evidence type="ECO:0000259" key="1">
    <source>
        <dbReference type="PROSITE" id="PS50010"/>
    </source>
</evidence>
<reference evidence="2 3" key="1">
    <citation type="submission" date="2021-07" db="EMBL/GenBank/DDBJ databases">
        <authorList>
            <person name="Palmer J.M."/>
        </authorList>
    </citation>
    <scope>NUCLEOTIDE SEQUENCE [LARGE SCALE GENOMIC DNA]</scope>
    <source>
        <strain evidence="2 3">AT_MEX2019</strain>
        <tissue evidence="2">Muscle</tissue>
    </source>
</reference>
<dbReference type="InterPro" id="IPR001331">
    <property type="entry name" value="GDS_CDC24_CS"/>
</dbReference>
<evidence type="ECO:0000313" key="2">
    <source>
        <dbReference type="EMBL" id="MED6259014.1"/>
    </source>
</evidence>
<feature type="domain" description="DH" evidence="1">
    <location>
        <begin position="69"/>
        <end position="249"/>
    </location>
</feature>
<dbReference type="PANTHER" id="PTHR46026:SF3">
    <property type="entry name" value="RHO GUANINE NUCLEOTIDE EXCHANGE FACTOR 7"/>
    <property type="match status" value="1"/>
</dbReference>
<dbReference type="SUPFAM" id="SSF48065">
    <property type="entry name" value="DBL homology domain (DH-domain)"/>
    <property type="match status" value="1"/>
</dbReference>
<gene>
    <name evidence="2" type="primary">ARHGEF7_3</name>
    <name evidence="2" type="ORF">ATANTOWER_015552</name>
</gene>
<dbReference type="Proteomes" id="UP001345963">
    <property type="component" value="Unassembled WGS sequence"/>
</dbReference>
<dbReference type="Gene3D" id="2.30.29.30">
    <property type="entry name" value="Pleckstrin-homology domain (PH domain)/Phosphotyrosine-binding domain (PTB)"/>
    <property type="match status" value="1"/>
</dbReference>
<accession>A0ABU7CBP8</accession>
<dbReference type="PANTHER" id="PTHR46026">
    <property type="entry name" value="RHO-TYPE GUANINE NUCLEOTIDE EXCHANGE FACTOR, ISOFORM F"/>
    <property type="match status" value="1"/>
</dbReference>
<dbReference type="PROSITE" id="PS00741">
    <property type="entry name" value="DH_1"/>
    <property type="match status" value="1"/>
</dbReference>
<dbReference type="SMART" id="SM00325">
    <property type="entry name" value="RhoGEF"/>
    <property type="match status" value="1"/>
</dbReference>